<dbReference type="InterPro" id="IPR018490">
    <property type="entry name" value="cNMP-bd_dom_sf"/>
</dbReference>
<reference evidence="2 3" key="1">
    <citation type="submission" date="2019-02" db="EMBL/GenBank/DDBJ databases">
        <title>Pedobacter sp. RP-1-14 sp. nov., isolated from Arctic soil.</title>
        <authorList>
            <person name="Dahal R.H."/>
        </authorList>
    </citation>
    <scope>NUCLEOTIDE SEQUENCE [LARGE SCALE GENOMIC DNA]</scope>
    <source>
        <strain evidence="2 3">RP-1-14</strain>
    </source>
</reference>
<dbReference type="InterPro" id="IPR000595">
    <property type="entry name" value="cNMP-bd_dom"/>
</dbReference>
<organism evidence="2 3">
    <name type="scientific">Pedobacter psychroterrae</name>
    <dbReference type="NCBI Taxonomy" id="2530453"/>
    <lineage>
        <taxon>Bacteria</taxon>
        <taxon>Pseudomonadati</taxon>
        <taxon>Bacteroidota</taxon>
        <taxon>Sphingobacteriia</taxon>
        <taxon>Sphingobacteriales</taxon>
        <taxon>Sphingobacteriaceae</taxon>
        <taxon>Pedobacter</taxon>
    </lineage>
</organism>
<protein>
    <submittedName>
        <fullName evidence="2">Crp/Fnr family transcriptional regulator</fullName>
    </submittedName>
</protein>
<sequence length="189" mass="22163">MNEFIDYILQFQNLNQQQIDFISSKATKLKIAKDDYFCEAGKIPRQVGFLVKGIFRICYYNSKGEDITKYFIEESNIVADYFNFKKQLEASIYLQAVTDCELLVFSRQNWENTATTIVGWETIVDKMIQNYLLQKVKRRSSLVEQDGRSRYLEFIKDFPTLVNRVPLAYIASFIGVTQSSLSRIRKNIR</sequence>
<dbReference type="RefSeq" id="WP_131593451.1">
    <property type="nucleotide sequence ID" value="NZ_SJSL01000001.1"/>
</dbReference>
<dbReference type="AlphaFoldDB" id="A0A4R0NQQ0"/>
<feature type="domain" description="Cyclic nucleotide-binding" evidence="1">
    <location>
        <begin position="30"/>
        <end position="112"/>
    </location>
</feature>
<dbReference type="OrthoDB" id="758145at2"/>
<dbReference type="Gene3D" id="2.60.120.10">
    <property type="entry name" value="Jelly Rolls"/>
    <property type="match status" value="1"/>
</dbReference>
<dbReference type="EMBL" id="SJSL01000001">
    <property type="protein sequence ID" value="TCD03136.1"/>
    <property type="molecule type" value="Genomic_DNA"/>
</dbReference>
<evidence type="ECO:0000313" key="2">
    <source>
        <dbReference type="EMBL" id="TCD03136.1"/>
    </source>
</evidence>
<comment type="caution">
    <text evidence="2">The sequence shown here is derived from an EMBL/GenBank/DDBJ whole genome shotgun (WGS) entry which is preliminary data.</text>
</comment>
<keyword evidence="3" id="KW-1185">Reference proteome</keyword>
<gene>
    <name evidence="2" type="ORF">EZ437_03945</name>
</gene>
<dbReference type="SUPFAM" id="SSF51206">
    <property type="entry name" value="cAMP-binding domain-like"/>
    <property type="match status" value="1"/>
</dbReference>
<dbReference type="InterPro" id="IPR014710">
    <property type="entry name" value="RmlC-like_jellyroll"/>
</dbReference>
<evidence type="ECO:0000259" key="1">
    <source>
        <dbReference type="Pfam" id="PF00027"/>
    </source>
</evidence>
<proteinExistence type="predicted"/>
<evidence type="ECO:0000313" key="3">
    <source>
        <dbReference type="Proteomes" id="UP000293347"/>
    </source>
</evidence>
<accession>A0A4R0NQQ0</accession>
<dbReference type="Proteomes" id="UP000293347">
    <property type="component" value="Unassembled WGS sequence"/>
</dbReference>
<dbReference type="Pfam" id="PF00027">
    <property type="entry name" value="cNMP_binding"/>
    <property type="match status" value="1"/>
</dbReference>
<name>A0A4R0NQQ0_9SPHI</name>